<dbReference type="Gene3D" id="3.90.226.10">
    <property type="entry name" value="2-enoyl-CoA Hydratase, Chain A, domain 1"/>
    <property type="match status" value="1"/>
</dbReference>
<dbReference type="Pfam" id="PF00551">
    <property type="entry name" value="Formyl_trans_N"/>
    <property type="match status" value="1"/>
</dbReference>
<organism evidence="3 4">
    <name type="scientific">Owenia fusiformis</name>
    <name type="common">Polychaete worm</name>
    <dbReference type="NCBI Taxonomy" id="6347"/>
    <lineage>
        <taxon>Eukaryota</taxon>
        <taxon>Metazoa</taxon>
        <taxon>Spiralia</taxon>
        <taxon>Lophotrochozoa</taxon>
        <taxon>Annelida</taxon>
        <taxon>Polychaeta</taxon>
        <taxon>Sedentaria</taxon>
        <taxon>Canalipalpata</taxon>
        <taxon>Sabellida</taxon>
        <taxon>Oweniida</taxon>
        <taxon>Oweniidae</taxon>
        <taxon>Owenia</taxon>
    </lineage>
</organism>
<dbReference type="OrthoDB" id="5126881at2759"/>
<dbReference type="Pfam" id="PF02911">
    <property type="entry name" value="Formyl_trans_C"/>
    <property type="match status" value="1"/>
</dbReference>
<reference evidence="3" key="1">
    <citation type="submission" date="2022-03" db="EMBL/GenBank/DDBJ databases">
        <authorList>
            <person name="Martin C."/>
        </authorList>
    </citation>
    <scope>NUCLEOTIDE SEQUENCE</scope>
</reference>
<dbReference type="InterPro" id="IPR011034">
    <property type="entry name" value="Formyl_transferase-like_C_sf"/>
</dbReference>
<dbReference type="Pfam" id="PF00378">
    <property type="entry name" value="ECH_1"/>
    <property type="match status" value="1"/>
</dbReference>
<gene>
    <name evidence="3" type="ORF">OFUS_LOCUS2103</name>
</gene>
<dbReference type="PANTHER" id="PTHR43388:SF1">
    <property type="entry name" value="HYDROGENASE MATURATION FACTOR HOXX"/>
    <property type="match status" value="1"/>
</dbReference>
<dbReference type="InterPro" id="IPR002376">
    <property type="entry name" value="Formyl_transf_N"/>
</dbReference>
<dbReference type="GO" id="GO:0003824">
    <property type="term" value="F:catalytic activity"/>
    <property type="evidence" value="ECO:0007669"/>
    <property type="project" value="InterPro"/>
</dbReference>
<evidence type="ECO:0000259" key="2">
    <source>
        <dbReference type="Pfam" id="PF02911"/>
    </source>
</evidence>
<evidence type="ECO:0000313" key="4">
    <source>
        <dbReference type="Proteomes" id="UP000749559"/>
    </source>
</evidence>
<comment type="caution">
    <text evidence="3">The sequence shown here is derived from an EMBL/GenBank/DDBJ whole genome shotgun (WGS) entry which is preliminary data.</text>
</comment>
<dbReference type="AlphaFoldDB" id="A0A8S4N0C3"/>
<feature type="domain" description="Formyl transferase C-terminal" evidence="2">
    <location>
        <begin position="258"/>
        <end position="354"/>
    </location>
</feature>
<dbReference type="SUPFAM" id="SSF50486">
    <property type="entry name" value="FMT C-terminal domain-like"/>
    <property type="match status" value="1"/>
</dbReference>
<dbReference type="SUPFAM" id="SSF53328">
    <property type="entry name" value="Formyltransferase"/>
    <property type="match status" value="1"/>
</dbReference>
<dbReference type="CDD" id="cd06558">
    <property type="entry name" value="crotonase-like"/>
    <property type="match status" value="1"/>
</dbReference>
<evidence type="ECO:0000259" key="1">
    <source>
        <dbReference type="Pfam" id="PF00551"/>
    </source>
</evidence>
<evidence type="ECO:0000313" key="3">
    <source>
        <dbReference type="EMBL" id="CAH1774694.1"/>
    </source>
</evidence>
<sequence>MFGIMQRSANWALRRHQAVGRVIQCQIKRKYLVDKLKYQTKKSQVALVDSLQKQKDEPFLSAPQMQQIGKWNADSEMVSLIRSTKCLLLCNSYNTLSLAVATELRSFGAEVDVKVIHNEHDFTIADEGDFDIIICPFLTKRVPERIWSNKERPCLIVHPGIPGDRGPASIEFAIKNKALNWGVTVLQADEDFDRGSIWAYGMFPISAKNTTKTEMYVSEVTECAVDTVLRAVARFKLGDSPKPWQYGDDNIKGNLQTKIKKADRRIDWNQHASDVARHIRMFDTQPGAHGFLKGIDGEIRFFGAQETQPLLYCGDKMRDLLTSAEPGEPIGRKHNSILIKCGEDSSLWVSHLKSNKIPGVKNIKLPATMVYTKPLAEMNTLDYEDVWVEMRDNVAYVHFDFYNGAMDVSQCQRLQHMLKNIKLQDNIDVVVLMGGKRFFSTGIHLNVIEQADEPHIESYANIEAIDDVIKEYVQMEDKLVIACLQGNAGAGGCMMSAAADYTIAHKCVSLTPTYKSMHLYGSEYWTYFLPRKIGNEMALDLTSRTDSIMASEAYSIGLVDVLLGRNGYELNDNIHEAVTGIWNSFDSRLVLNSKSRRSEKWYENLEEHRAAELRLMKQCFSDPAYHSARRDFVFH</sequence>
<proteinExistence type="predicted"/>
<dbReference type="SUPFAM" id="SSF52096">
    <property type="entry name" value="ClpP/crotonase"/>
    <property type="match status" value="1"/>
</dbReference>
<protein>
    <submittedName>
        <fullName evidence="3">Uncharacterized protein</fullName>
    </submittedName>
</protein>
<dbReference type="InterPro" id="IPR005793">
    <property type="entry name" value="Formyl_trans_C"/>
</dbReference>
<dbReference type="PANTHER" id="PTHR43388">
    <property type="entry name" value="HYDROGENASE MATURATION FACTOR HOXX"/>
    <property type="match status" value="1"/>
</dbReference>
<dbReference type="EMBL" id="CAIIXF020000001">
    <property type="protein sequence ID" value="CAH1774694.1"/>
    <property type="molecule type" value="Genomic_DNA"/>
</dbReference>
<dbReference type="Gene3D" id="3.40.50.12230">
    <property type="match status" value="1"/>
</dbReference>
<feature type="domain" description="Formyl transferase N-terminal" evidence="1">
    <location>
        <begin position="129"/>
        <end position="215"/>
    </location>
</feature>
<name>A0A8S4N0C3_OWEFU</name>
<dbReference type="InterPro" id="IPR001753">
    <property type="entry name" value="Enoyl-CoA_hydra/iso"/>
</dbReference>
<keyword evidence="4" id="KW-1185">Reference proteome</keyword>
<dbReference type="InterPro" id="IPR029045">
    <property type="entry name" value="ClpP/crotonase-like_dom_sf"/>
</dbReference>
<dbReference type="InterPro" id="IPR036477">
    <property type="entry name" value="Formyl_transf_N_sf"/>
</dbReference>
<dbReference type="Proteomes" id="UP000749559">
    <property type="component" value="Unassembled WGS sequence"/>
</dbReference>
<accession>A0A8S4N0C3</accession>
<dbReference type="InterPro" id="IPR047180">
    <property type="entry name" value="HoxX-like"/>
</dbReference>